<protein>
    <submittedName>
        <fullName evidence="3">Transcriptional regulator, MucR family</fullName>
    </submittedName>
</protein>
<evidence type="ECO:0000256" key="1">
    <source>
        <dbReference type="ARBA" id="ARBA00007031"/>
    </source>
</evidence>
<proteinExistence type="inferred from homology"/>
<evidence type="ECO:0000256" key="2">
    <source>
        <dbReference type="SAM" id="MobiDB-lite"/>
    </source>
</evidence>
<dbReference type="Proteomes" id="UP000199611">
    <property type="component" value="Unassembled WGS sequence"/>
</dbReference>
<dbReference type="STRING" id="39841.SAMN05660836_01778"/>
<dbReference type="Gene3D" id="1.10.10.1550">
    <property type="entry name" value="ROS/MUCR transcriptional regulator protein"/>
    <property type="match status" value="1"/>
</dbReference>
<sequence length="150" mass="17160">MSKKLVEMAVEIVQNMVMNEPMTADDVQKSLKMIFQTLLELKQAEESGVAEELVKEVVLPEGLSSPMDSIQDDYVICLECGAKFKQLTANHLRTQHNMTPSEYRHKWGFSPKQTLSARSLSEIRKEQAKKRGIPENLRKAIEARRKRTQS</sequence>
<feature type="compositionally biased region" description="Basic and acidic residues" evidence="2">
    <location>
        <begin position="132"/>
        <end position="143"/>
    </location>
</feature>
<comment type="similarity">
    <text evidence="1">Belongs to the ros/MucR family.</text>
</comment>
<dbReference type="RefSeq" id="WP_093395118.1">
    <property type="nucleotide sequence ID" value="NZ_FOUU01000005.1"/>
</dbReference>
<organism evidence="3 4">
    <name type="scientific">Thermodesulforhabdus norvegica</name>
    <dbReference type="NCBI Taxonomy" id="39841"/>
    <lineage>
        <taxon>Bacteria</taxon>
        <taxon>Pseudomonadati</taxon>
        <taxon>Thermodesulfobacteriota</taxon>
        <taxon>Syntrophobacteria</taxon>
        <taxon>Syntrophobacterales</taxon>
        <taxon>Thermodesulforhabdaceae</taxon>
        <taxon>Thermodesulforhabdus</taxon>
    </lineage>
</organism>
<dbReference type="GO" id="GO:0003677">
    <property type="term" value="F:DNA binding"/>
    <property type="evidence" value="ECO:0007669"/>
    <property type="project" value="InterPro"/>
</dbReference>
<evidence type="ECO:0000313" key="4">
    <source>
        <dbReference type="Proteomes" id="UP000199611"/>
    </source>
</evidence>
<name>A0A1I4UCQ2_9BACT</name>
<dbReference type="InterPro" id="IPR008807">
    <property type="entry name" value="ROS_MUCR"/>
</dbReference>
<dbReference type="GO" id="GO:0008270">
    <property type="term" value="F:zinc ion binding"/>
    <property type="evidence" value="ECO:0007669"/>
    <property type="project" value="InterPro"/>
</dbReference>
<evidence type="ECO:0000313" key="3">
    <source>
        <dbReference type="EMBL" id="SFM86600.1"/>
    </source>
</evidence>
<gene>
    <name evidence="3" type="ORF">SAMN05660836_01778</name>
</gene>
<dbReference type="AlphaFoldDB" id="A0A1I4UCQ2"/>
<dbReference type="InterPro" id="IPR041920">
    <property type="entry name" value="ROS/MUCR_sf"/>
</dbReference>
<reference evidence="4" key="1">
    <citation type="submission" date="2016-10" db="EMBL/GenBank/DDBJ databases">
        <authorList>
            <person name="Varghese N."/>
            <person name="Submissions S."/>
        </authorList>
    </citation>
    <scope>NUCLEOTIDE SEQUENCE [LARGE SCALE GENOMIC DNA]</scope>
    <source>
        <strain evidence="4">DSM 9990</strain>
    </source>
</reference>
<dbReference type="EMBL" id="FOUU01000005">
    <property type="protein sequence ID" value="SFM86600.1"/>
    <property type="molecule type" value="Genomic_DNA"/>
</dbReference>
<accession>A0A1I4UCQ2</accession>
<feature type="region of interest" description="Disordered" evidence="2">
    <location>
        <begin position="123"/>
        <end position="150"/>
    </location>
</feature>
<dbReference type="Pfam" id="PF05443">
    <property type="entry name" value="ROS_MUCR"/>
    <property type="match status" value="1"/>
</dbReference>
<dbReference type="OrthoDB" id="9809693at2"/>
<keyword evidence="4" id="KW-1185">Reference proteome</keyword>
<dbReference type="GO" id="GO:0006355">
    <property type="term" value="P:regulation of DNA-templated transcription"/>
    <property type="evidence" value="ECO:0007669"/>
    <property type="project" value="InterPro"/>
</dbReference>